<organism evidence="2 3">
    <name type="scientific">Pristionchus fissidentatus</name>
    <dbReference type="NCBI Taxonomy" id="1538716"/>
    <lineage>
        <taxon>Eukaryota</taxon>
        <taxon>Metazoa</taxon>
        <taxon>Ecdysozoa</taxon>
        <taxon>Nematoda</taxon>
        <taxon>Chromadorea</taxon>
        <taxon>Rhabditida</taxon>
        <taxon>Rhabditina</taxon>
        <taxon>Diplogasteromorpha</taxon>
        <taxon>Diplogasteroidea</taxon>
        <taxon>Neodiplogasteridae</taxon>
        <taxon>Pristionchus</taxon>
    </lineage>
</organism>
<feature type="compositionally biased region" description="Basic and acidic residues" evidence="1">
    <location>
        <begin position="56"/>
        <end position="69"/>
    </location>
</feature>
<dbReference type="Proteomes" id="UP001432322">
    <property type="component" value="Unassembled WGS sequence"/>
</dbReference>
<feature type="non-terminal residue" evidence="2">
    <location>
        <position position="1"/>
    </location>
</feature>
<evidence type="ECO:0000313" key="2">
    <source>
        <dbReference type="EMBL" id="GMT33403.1"/>
    </source>
</evidence>
<sequence>QHSIACVEQLSEKFNGDVSQSEKRKFKRRSSNLSNPIADSVKEPVVKLTRFNGPLRLKEKPSKEEESPLEKPSNISTSPSKPVYSLPSSSSPPPPVFRPCMARYLWKKWLKEKEESKNSELKDGK</sequence>
<feature type="compositionally biased region" description="Basic and acidic residues" evidence="1">
    <location>
        <begin position="14"/>
        <end position="23"/>
    </location>
</feature>
<accession>A0AAV5WT18</accession>
<name>A0AAV5WT18_9BILA</name>
<feature type="region of interest" description="Disordered" evidence="1">
    <location>
        <begin position="14"/>
        <end position="97"/>
    </location>
</feature>
<comment type="caution">
    <text evidence="2">The sequence shown here is derived from an EMBL/GenBank/DDBJ whole genome shotgun (WGS) entry which is preliminary data.</text>
</comment>
<feature type="compositionally biased region" description="Low complexity" evidence="1">
    <location>
        <begin position="70"/>
        <end position="89"/>
    </location>
</feature>
<feature type="non-terminal residue" evidence="2">
    <location>
        <position position="125"/>
    </location>
</feature>
<proteinExistence type="predicted"/>
<keyword evidence="3" id="KW-1185">Reference proteome</keyword>
<evidence type="ECO:0000313" key="3">
    <source>
        <dbReference type="Proteomes" id="UP001432322"/>
    </source>
</evidence>
<dbReference type="EMBL" id="BTSY01000006">
    <property type="protein sequence ID" value="GMT33403.1"/>
    <property type="molecule type" value="Genomic_DNA"/>
</dbReference>
<protein>
    <submittedName>
        <fullName evidence="2">Uncharacterized protein</fullName>
    </submittedName>
</protein>
<reference evidence="2" key="1">
    <citation type="submission" date="2023-10" db="EMBL/GenBank/DDBJ databases">
        <title>Genome assembly of Pristionchus species.</title>
        <authorList>
            <person name="Yoshida K."/>
            <person name="Sommer R.J."/>
        </authorList>
    </citation>
    <scope>NUCLEOTIDE SEQUENCE</scope>
    <source>
        <strain evidence="2">RS5133</strain>
    </source>
</reference>
<gene>
    <name evidence="2" type="ORF">PFISCL1PPCAC_24700</name>
</gene>
<evidence type="ECO:0000256" key="1">
    <source>
        <dbReference type="SAM" id="MobiDB-lite"/>
    </source>
</evidence>
<dbReference type="AlphaFoldDB" id="A0AAV5WT18"/>